<organism evidence="2 3">
    <name type="scientific">Lederbergia ruris</name>
    <dbReference type="NCBI Taxonomy" id="217495"/>
    <lineage>
        <taxon>Bacteria</taxon>
        <taxon>Bacillati</taxon>
        <taxon>Bacillota</taxon>
        <taxon>Bacilli</taxon>
        <taxon>Bacillales</taxon>
        <taxon>Bacillaceae</taxon>
        <taxon>Lederbergia</taxon>
    </lineage>
</organism>
<keyword evidence="2" id="KW-0378">Hydrolase</keyword>
<dbReference type="Proteomes" id="UP000679950">
    <property type="component" value="Unassembled WGS sequence"/>
</dbReference>
<keyword evidence="2" id="KW-0540">Nuclease</keyword>
<keyword evidence="2" id="KW-0255">Endonuclease</keyword>
<evidence type="ECO:0000313" key="3">
    <source>
        <dbReference type="Proteomes" id="UP000679950"/>
    </source>
</evidence>
<accession>A0ABQ4KMC7</accession>
<feature type="domain" description="Xylose isomerase-like TIM barrel" evidence="1">
    <location>
        <begin position="20"/>
        <end position="237"/>
    </location>
</feature>
<proteinExistence type="predicted"/>
<name>A0ABQ4KMC7_9BACI</name>
<keyword evidence="3" id="KW-1185">Reference proteome</keyword>
<dbReference type="EMBL" id="BORB01000035">
    <property type="protein sequence ID" value="GIN59080.1"/>
    <property type="molecule type" value="Genomic_DNA"/>
</dbReference>
<evidence type="ECO:0000259" key="1">
    <source>
        <dbReference type="Pfam" id="PF01261"/>
    </source>
</evidence>
<dbReference type="PANTHER" id="PTHR12110">
    <property type="entry name" value="HYDROXYPYRUVATE ISOMERASE"/>
    <property type="match status" value="1"/>
</dbReference>
<reference evidence="2 3" key="1">
    <citation type="submission" date="2021-03" db="EMBL/GenBank/DDBJ databases">
        <title>Antimicrobial resistance genes in bacteria isolated from Japanese honey, and their potential for conferring macrolide and lincosamide resistance in the American foulbrood pathogen Paenibacillus larvae.</title>
        <authorList>
            <person name="Okamoto M."/>
            <person name="Kumagai M."/>
            <person name="Kanamori H."/>
            <person name="Takamatsu D."/>
        </authorList>
    </citation>
    <scope>NUCLEOTIDE SEQUENCE [LARGE SCALE GENOMIC DNA]</scope>
    <source>
        <strain evidence="2 3">J8TS2</strain>
    </source>
</reference>
<dbReference type="RefSeq" id="WP_191967571.1">
    <property type="nucleotide sequence ID" value="NZ_BORB01000035.1"/>
</dbReference>
<dbReference type="SUPFAM" id="SSF51658">
    <property type="entry name" value="Xylose isomerase-like"/>
    <property type="match status" value="1"/>
</dbReference>
<dbReference type="GO" id="GO:0004519">
    <property type="term" value="F:endonuclease activity"/>
    <property type="evidence" value="ECO:0007669"/>
    <property type="project" value="UniProtKB-KW"/>
</dbReference>
<dbReference type="InterPro" id="IPR036237">
    <property type="entry name" value="Xyl_isomerase-like_sf"/>
</dbReference>
<comment type="caution">
    <text evidence="2">The sequence shown here is derived from an EMBL/GenBank/DDBJ whole genome shotgun (WGS) entry which is preliminary data.</text>
</comment>
<gene>
    <name evidence="2" type="ORF">J8TS2_33990</name>
</gene>
<protein>
    <submittedName>
        <fullName evidence="2">AP endonuclease</fullName>
    </submittedName>
</protein>
<dbReference type="Gene3D" id="3.20.20.150">
    <property type="entry name" value="Divalent-metal-dependent TIM barrel enzymes"/>
    <property type="match status" value="1"/>
</dbReference>
<dbReference type="Pfam" id="PF01261">
    <property type="entry name" value="AP_endonuc_2"/>
    <property type="match status" value="1"/>
</dbReference>
<sequence length="272" mass="29640">MKLGVNSVLFKDFDFATAAKQIAKCGYDGVEIAAIKGMCEHLELDRWREQAEELKEIVKENGLDFLSMEVATLDEERLTKAFEAGAALGIPVINVGPGGKSGDEDSLLHSIETLRSLSKKAEEYGVTLCVKAHVGNAIYNTPTTLQAMNEIDSPAFGIDMDPSHIYRGNENPEKELPKVLSRMKHVHIRDCKGRTTGPGEIQNQACGRGDIDLFAYCKALVDGNYEGPVCLEVIGANQHSLADVSIVAAESYGYLNACLQKLGVRKPNLVKK</sequence>
<evidence type="ECO:0000313" key="2">
    <source>
        <dbReference type="EMBL" id="GIN59080.1"/>
    </source>
</evidence>
<dbReference type="InterPro" id="IPR050312">
    <property type="entry name" value="IolE/XylAMocC-like"/>
</dbReference>
<dbReference type="InterPro" id="IPR013022">
    <property type="entry name" value="Xyl_isomerase-like_TIM-brl"/>
</dbReference>